<evidence type="ECO:0000256" key="5">
    <source>
        <dbReference type="ARBA" id="ARBA00022454"/>
    </source>
</evidence>
<organism evidence="18 19">
    <name type="scientific">Nothobranchius furzeri</name>
    <name type="common">Turquoise killifish</name>
    <dbReference type="NCBI Taxonomy" id="105023"/>
    <lineage>
        <taxon>Eukaryota</taxon>
        <taxon>Metazoa</taxon>
        <taxon>Chordata</taxon>
        <taxon>Craniata</taxon>
        <taxon>Vertebrata</taxon>
        <taxon>Euteleostomi</taxon>
        <taxon>Actinopterygii</taxon>
        <taxon>Neopterygii</taxon>
        <taxon>Teleostei</taxon>
        <taxon>Neoteleostei</taxon>
        <taxon>Acanthomorphata</taxon>
        <taxon>Ovalentaria</taxon>
        <taxon>Atherinomorphae</taxon>
        <taxon>Cyprinodontiformes</taxon>
        <taxon>Nothobranchiidae</taxon>
        <taxon>Nothobranchius</taxon>
    </lineage>
</organism>
<keyword evidence="14" id="KW-0206">Cytoskeleton</keyword>
<keyword evidence="16" id="KW-0131">Cell cycle</keyword>
<dbReference type="PROSITE" id="PS50143">
    <property type="entry name" value="BIR_REPEAT_2"/>
    <property type="match status" value="1"/>
</dbReference>
<keyword evidence="7" id="KW-0597">Phosphoprotein</keyword>
<keyword evidence="5" id="KW-0158">Chromosome</keyword>
<dbReference type="SMART" id="SM00238">
    <property type="entry name" value="BIR"/>
    <property type="match status" value="1"/>
</dbReference>
<reference evidence="18" key="1">
    <citation type="submission" date="2014-08" db="EMBL/GenBank/DDBJ databases">
        <authorList>
            <person name="Senf B."/>
            <person name="Petzold A."/>
            <person name="Downie B.R."/>
            <person name="Koch P."/>
            <person name="Platzer M."/>
        </authorList>
    </citation>
    <scope>NUCLEOTIDE SEQUENCE [LARGE SCALE GENOMIC DNA]</scope>
    <source>
        <strain evidence="18">GRZ</strain>
    </source>
</reference>
<keyword evidence="12" id="KW-0862">Zinc</keyword>
<reference evidence="18" key="2">
    <citation type="submission" date="2025-08" db="UniProtKB">
        <authorList>
            <consortium name="Ensembl"/>
        </authorList>
    </citation>
    <scope>IDENTIFICATION</scope>
</reference>
<evidence type="ECO:0000256" key="17">
    <source>
        <dbReference type="ARBA" id="ARBA00023328"/>
    </source>
</evidence>
<comment type="subcellular location">
    <subcellularLocation>
        <location evidence="3">Chromosome</location>
        <location evidence="3">Centromere</location>
    </subcellularLocation>
    <subcellularLocation>
        <location evidence="2">Cytoplasm</location>
        <location evidence="2">Cytoskeleton</location>
        <location evidence="2">Spindle</location>
    </subcellularLocation>
    <subcellularLocation>
        <location evidence="1">Nucleus</location>
    </subcellularLocation>
</comment>
<evidence type="ECO:0000256" key="1">
    <source>
        <dbReference type="ARBA" id="ARBA00004123"/>
    </source>
</evidence>
<keyword evidence="10" id="KW-0498">Mitosis</keyword>
<evidence type="ECO:0000256" key="12">
    <source>
        <dbReference type="ARBA" id="ARBA00022833"/>
    </source>
</evidence>
<proteinExistence type="inferred from homology"/>
<dbReference type="Gene3D" id="1.10.1170.10">
    <property type="entry name" value="Inhibitor Of Apoptosis Protein (2mihbC-IAP-1), Chain A"/>
    <property type="match status" value="1"/>
</dbReference>
<dbReference type="PANTHER" id="PTHR46771:SF2">
    <property type="entry name" value="BACULOVIRAL IAP REPEAT-CONTAINING PROTEIN 5.1"/>
    <property type="match status" value="1"/>
</dbReference>
<keyword evidence="17" id="KW-0137">Centromere</keyword>
<keyword evidence="13" id="KW-0832">Ubl conjugation</keyword>
<dbReference type="SUPFAM" id="SSF57924">
    <property type="entry name" value="Inhibitor of apoptosis (IAP) repeat"/>
    <property type="match status" value="1"/>
</dbReference>
<evidence type="ECO:0000256" key="16">
    <source>
        <dbReference type="ARBA" id="ARBA00023306"/>
    </source>
</evidence>
<dbReference type="GO" id="GO:0005634">
    <property type="term" value="C:nucleus"/>
    <property type="evidence" value="ECO:0007669"/>
    <property type="project" value="UniProtKB-SubCell"/>
</dbReference>
<dbReference type="Pfam" id="PF00653">
    <property type="entry name" value="BIR"/>
    <property type="match status" value="1"/>
</dbReference>
<evidence type="ECO:0000256" key="9">
    <source>
        <dbReference type="ARBA" id="ARBA00022723"/>
    </source>
</evidence>
<evidence type="ECO:0000313" key="18">
    <source>
        <dbReference type="Ensembl" id="ENSNFUP00015016590.1"/>
    </source>
</evidence>
<dbReference type="InterPro" id="IPR051190">
    <property type="entry name" value="Baculoviral_IAP"/>
</dbReference>
<dbReference type="GeneTree" id="ENSGT00510000047537"/>
<sequence>MARRDELTTRFLAYDKMYCLDMREQSFTDWPFREDCNCTPEKMATAGFVHCPSENEPDVTCCFFCLLELEGWEPDDDPWYEHEKRSPNCGFLSMKKCFTELTMSEFCDLEKERMKTYMVREASFLVVLLSGTQVPEGFMGVSIFHSKPSNVLI</sequence>
<evidence type="ECO:0000256" key="8">
    <source>
        <dbReference type="ARBA" id="ARBA00022618"/>
    </source>
</evidence>
<evidence type="ECO:0000256" key="7">
    <source>
        <dbReference type="ARBA" id="ARBA00022553"/>
    </source>
</evidence>
<evidence type="ECO:0000256" key="10">
    <source>
        <dbReference type="ARBA" id="ARBA00022776"/>
    </source>
</evidence>
<dbReference type="GO" id="GO:0005819">
    <property type="term" value="C:spindle"/>
    <property type="evidence" value="ECO:0007669"/>
    <property type="project" value="UniProtKB-SubCell"/>
</dbReference>
<dbReference type="InterPro" id="IPR001370">
    <property type="entry name" value="BIR_rpt"/>
</dbReference>
<dbReference type="GO" id="GO:0046872">
    <property type="term" value="F:metal ion binding"/>
    <property type="evidence" value="ECO:0007669"/>
    <property type="project" value="UniProtKB-KW"/>
</dbReference>
<dbReference type="PANTHER" id="PTHR46771">
    <property type="entry name" value="DETERIN"/>
    <property type="match status" value="1"/>
</dbReference>
<gene>
    <name evidence="18" type="primary">birc5b</name>
</gene>
<keyword evidence="8" id="KW-0132">Cell division</keyword>
<evidence type="ECO:0000256" key="13">
    <source>
        <dbReference type="ARBA" id="ARBA00022843"/>
    </source>
</evidence>
<dbReference type="GO" id="GO:0051301">
    <property type="term" value="P:cell division"/>
    <property type="evidence" value="ECO:0007669"/>
    <property type="project" value="UniProtKB-KW"/>
</dbReference>
<name>A0A8C6L8K1_NOTFU</name>
<keyword evidence="9" id="KW-0479">Metal-binding</keyword>
<evidence type="ECO:0000256" key="15">
    <source>
        <dbReference type="ARBA" id="ARBA00023242"/>
    </source>
</evidence>
<comment type="similarity">
    <text evidence="4">Belongs to the IAP family.</text>
</comment>
<evidence type="ECO:0000313" key="19">
    <source>
        <dbReference type="Proteomes" id="UP000694548"/>
    </source>
</evidence>
<dbReference type="CDD" id="cd00022">
    <property type="entry name" value="BIR"/>
    <property type="match status" value="1"/>
</dbReference>
<protein>
    <submittedName>
        <fullName evidence="18">Baculoviral IAP repeat-containing protein 5.1-A-like</fullName>
    </submittedName>
</protein>
<dbReference type="GO" id="GO:0000775">
    <property type="term" value="C:chromosome, centromeric region"/>
    <property type="evidence" value="ECO:0007669"/>
    <property type="project" value="UniProtKB-SubCell"/>
</dbReference>
<evidence type="ECO:0000256" key="11">
    <source>
        <dbReference type="ARBA" id="ARBA00022829"/>
    </source>
</evidence>
<evidence type="ECO:0000256" key="2">
    <source>
        <dbReference type="ARBA" id="ARBA00004186"/>
    </source>
</evidence>
<dbReference type="FunFam" id="1.10.1170.10:FF:000009">
    <property type="entry name" value="Baculoviral IAP repeat-containing protein 5"/>
    <property type="match status" value="1"/>
</dbReference>
<evidence type="ECO:0000256" key="6">
    <source>
        <dbReference type="ARBA" id="ARBA00022490"/>
    </source>
</evidence>
<evidence type="ECO:0000256" key="14">
    <source>
        <dbReference type="ARBA" id="ARBA00023212"/>
    </source>
</evidence>
<reference evidence="18" key="3">
    <citation type="submission" date="2025-09" db="UniProtKB">
        <authorList>
            <consortium name="Ensembl"/>
        </authorList>
    </citation>
    <scope>IDENTIFICATION</scope>
</reference>
<evidence type="ECO:0000256" key="4">
    <source>
        <dbReference type="ARBA" id="ARBA00006672"/>
    </source>
</evidence>
<accession>A0A8C6L8K1</accession>
<keyword evidence="15" id="KW-0539">Nucleus</keyword>
<dbReference type="AlphaFoldDB" id="A0A8C6L8K1"/>
<evidence type="ECO:0000256" key="3">
    <source>
        <dbReference type="ARBA" id="ARBA00004584"/>
    </source>
</evidence>
<keyword evidence="19" id="KW-1185">Reference proteome</keyword>
<keyword evidence="6" id="KW-0963">Cytoplasm</keyword>
<dbReference type="GO" id="GO:0007059">
    <property type="term" value="P:chromosome segregation"/>
    <property type="evidence" value="ECO:0007669"/>
    <property type="project" value="UniProtKB-KW"/>
</dbReference>
<dbReference type="Proteomes" id="UP000694548">
    <property type="component" value="Chromosome sgr15"/>
</dbReference>
<dbReference type="Ensembl" id="ENSNFUT00015017369.1">
    <property type="protein sequence ID" value="ENSNFUP00015016590.1"/>
    <property type="gene ID" value="ENSNFUG00015007942.1"/>
</dbReference>
<keyword evidence="11" id="KW-0159">Chromosome partition</keyword>